<organism evidence="2 3">
    <name type="scientific">Flavobacterium gillisiae</name>
    <dbReference type="NCBI Taxonomy" id="150146"/>
    <lineage>
        <taxon>Bacteria</taxon>
        <taxon>Pseudomonadati</taxon>
        <taxon>Bacteroidota</taxon>
        <taxon>Flavobacteriia</taxon>
        <taxon>Flavobacteriales</taxon>
        <taxon>Flavobacteriaceae</taxon>
        <taxon>Flavobacterium</taxon>
    </lineage>
</organism>
<name>A0A1H4EAV4_9FLAO</name>
<evidence type="ECO:0000313" key="3">
    <source>
        <dbReference type="Proteomes" id="UP000198951"/>
    </source>
</evidence>
<accession>A0A1H4EAV4</accession>
<evidence type="ECO:0000256" key="1">
    <source>
        <dbReference type="SAM" id="Phobius"/>
    </source>
</evidence>
<reference evidence="3" key="1">
    <citation type="submission" date="2016-10" db="EMBL/GenBank/DDBJ databases">
        <authorList>
            <person name="Varghese N."/>
            <person name="Submissions S."/>
        </authorList>
    </citation>
    <scope>NUCLEOTIDE SEQUENCE [LARGE SCALE GENOMIC DNA]</scope>
    <source>
        <strain evidence="3">DSM 22376</strain>
    </source>
</reference>
<feature type="transmembrane region" description="Helical" evidence="1">
    <location>
        <begin position="129"/>
        <end position="147"/>
    </location>
</feature>
<dbReference type="Proteomes" id="UP000198951">
    <property type="component" value="Unassembled WGS sequence"/>
</dbReference>
<sequence length="162" mass="17748">MIKQLCFRIQDLGIELIFFTMLLLFTSSFLTAQEKGIYLENRSKNKTIFLPQNKKIKITTSEGKKLAGNYTIVDDKSILIKNQLISLSSVVAIKKYSTYSAITATAGIAVGSLFTVVGAAGIIAGGYGFIASPLAPIGLAMVLIPVLSNKHKREKWEYKIVN</sequence>
<keyword evidence="1" id="KW-0472">Membrane</keyword>
<proteinExistence type="predicted"/>
<keyword evidence="3" id="KW-1185">Reference proteome</keyword>
<dbReference type="STRING" id="150146.SAMN05443667_10990"/>
<keyword evidence="1" id="KW-1133">Transmembrane helix</keyword>
<protein>
    <submittedName>
        <fullName evidence="2">Uncharacterized protein</fullName>
    </submittedName>
</protein>
<dbReference type="EMBL" id="FNRD01000009">
    <property type="protein sequence ID" value="SEA81878.1"/>
    <property type="molecule type" value="Genomic_DNA"/>
</dbReference>
<evidence type="ECO:0000313" key="2">
    <source>
        <dbReference type="EMBL" id="SEA81878.1"/>
    </source>
</evidence>
<keyword evidence="1" id="KW-0812">Transmembrane</keyword>
<gene>
    <name evidence="2" type="ORF">SAMN05443667_10990</name>
</gene>
<dbReference type="AlphaFoldDB" id="A0A1H4EAV4"/>
<feature type="transmembrane region" description="Helical" evidence="1">
    <location>
        <begin position="101"/>
        <end position="123"/>
    </location>
</feature>